<keyword evidence="8" id="KW-1185">Reference proteome</keyword>
<keyword evidence="4" id="KW-0443">Lipid metabolism</keyword>
<feature type="transmembrane region" description="Helical" evidence="5">
    <location>
        <begin position="640"/>
        <end position="661"/>
    </location>
</feature>
<dbReference type="GO" id="GO:0004630">
    <property type="term" value="F:phospholipase D activity"/>
    <property type="evidence" value="ECO:0007669"/>
    <property type="project" value="TreeGrafter"/>
</dbReference>
<accession>A0A1H3PS05</accession>
<proteinExistence type="predicted"/>
<dbReference type="OrthoDB" id="8828485at2"/>
<feature type="transmembrane region" description="Helical" evidence="5">
    <location>
        <begin position="488"/>
        <end position="507"/>
    </location>
</feature>
<dbReference type="GO" id="GO:0005886">
    <property type="term" value="C:plasma membrane"/>
    <property type="evidence" value="ECO:0007669"/>
    <property type="project" value="TreeGrafter"/>
</dbReference>
<dbReference type="InterPro" id="IPR015679">
    <property type="entry name" value="PLipase_D_fam"/>
</dbReference>
<dbReference type="CDD" id="cd09143">
    <property type="entry name" value="PLDc_vPLD1_2_like_bac_2"/>
    <property type="match status" value="1"/>
</dbReference>
<evidence type="ECO:0000313" key="7">
    <source>
        <dbReference type="EMBL" id="SDZ03761.1"/>
    </source>
</evidence>
<evidence type="ECO:0000256" key="5">
    <source>
        <dbReference type="SAM" id="Phobius"/>
    </source>
</evidence>
<comment type="catalytic activity">
    <reaction evidence="1">
        <text>a 1,2-diacyl-sn-glycero-3-phosphocholine + H2O = a 1,2-diacyl-sn-glycero-3-phosphate + choline + H(+)</text>
        <dbReference type="Rhea" id="RHEA:14445"/>
        <dbReference type="ChEBI" id="CHEBI:15354"/>
        <dbReference type="ChEBI" id="CHEBI:15377"/>
        <dbReference type="ChEBI" id="CHEBI:15378"/>
        <dbReference type="ChEBI" id="CHEBI:57643"/>
        <dbReference type="ChEBI" id="CHEBI:58608"/>
        <dbReference type="EC" id="3.1.4.4"/>
    </reaction>
</comment>
<gene>
    <name evidence="7" type="ORF">SAMN05421881_11094</name>
</gene>
<dbReference type="AlphaFoldDB" id="A0A1H3PS05"/>
<keyword evidence="5" id="KW-0472">Membrane</keyword>
<keyword evidence="3" id="KW-0378">Hydrolase</keyword>
<dbReference type="Pfam" id="PF09335">
    <property type="entry name" value="VTT_dom"/>
    <property type="match status" value="1"/>
</dbReference>
<evidence type="ECO:0000259" key="6">
    <source>
        <dbReference type="PROSITE" id="PS50035"/>
    </source>
</evidence>
<feature type="transmembrane region" description="Helical" evidence="5">
    <location>
        <begin position="563"/>
        <end position="584"/>
    </location>
</feature>
<dbReference type="InterPro" id="IPR001736">
    <property type="entry name" value="PLipase_D/transphosphatidylase"/>
</dbReference>
<dbReference type="PANTHER" id="PTHR18896">
    <property type="entry name" value="PHOSPHOLIPASE D"/>
    <property type="match status" value="1"/>
</dbReference>
<dbReference type="CDD" id="cd09140">
    <property type="entry name" value="PLDc_vPLD1_2_like_bac_1"/>
    <property type="match status" value="1"/>
</dbReference>
<feature type="domain" description="PLD phosphodiesterase" evidence="6">
    <location>
        <begin position="347"/>
        <end position="374"/>
    </location>
</feature>
<dbReference type="Pfam" id="PF13091">
    <property type="entry name" value="PLDc_2"/>
    <property type="match status" value="1"/>
</dbReference>
<dbReference type="PROSITE" id="PS50035">
    <property type="entry name" value="PLD"/>
    <property type="match status" value="2"/>
</dbReference>
<dbReference type="InterPro" id="IPR025202">
    <property type="entry name" value="PLD-like_dom"/>
</dbReference>
<reference evidence="7 8" key="1">
    <citation type="submission" date="2016-10" db="EMBL/GenBank/DDBJ databases">
        <authorList>
            <person name="de Groot N.N."/>
        </authorList>
    </citation>
    <scope>NUCLEOTIDE SEQUENCE [LARGE SCALE GENOMIC DNA]</scope>
    <source>
        <strain evidence="7 8">Nm1</strain>
    </source>
</reference>
<dbReference type="SUPFAM" id="SSF56024">
    <property type="entry name" value="Phospholipase D/nuclease"/>
    <property type="match status" value="2"/>
</dbReference>
<keyword evidence="5" id="KW-1133">Transmembrane helix</keyword>
<dbReference type="Pfam" id="PF00614">
    <property type="entry name" value="PLDc"/>
    <property type="match status" value="1"/>
</dbReference>
<dbReference type="EMBL" id="FNOY01000109">
    <property type="protein sequence ID" value="SDZ03761.1"/>
    <property type="molecule type" value="Genomic_DNA"/>
</dbReference>
<dbReference type="PANTHER" id="PTHR18896:SF76">
    <property type="entry name" value="PHOSPHOLIPASE"/>
    <property type="match status" value="1"/>
</dbReference>
<evidence type="ECO:0000256" key="3">
    <source>
        <dbReference type="ARBA" id="ARBA00022801"/>
    </source>
</evidence>
<evidence type="ECO:0000256" key="2">
    <source>
        <dbReference type="ARBA" id="ARBA00022737"/>
    </source>
</evidence>
<dbReference type="SMART" id="SM00155">
    <property type="entry name" value="PLDc"/>
    <property type="match status" value="2"/>
</dbReference>
<dbReference type="InterPro" id="IPR032816">
    <property type="entry name" value="VTT_dom"/>
</dbReference>
<dbReference type="Gene3D" id="3.30.870.10">
    <property type="entry name" value="Endonuclease Chain A"/>
    <property type="match status" value="2"/>
</dbReference>
<feature type="domain" description="PLD phosphodiesterase" evidence="6">
    <location>
        <begin position="129"/>
        <end position="156"/>
    </location>
</feature>
<dbReference type="STRING" id="44576.SAMN05421881_11094"/>
<evidence type="ECO:0000256" key="1">
    <source>
        <dbReference type="ARBA" id="ARBA00000798"/>
    </source>
</evidence>
<evidence type="ECO:0000256" key="4">
    <source>
        <dbReference type="ARBA" id="ARBA00023098"/>
    </source>
</evidence>
<dbReference type="RefSeq" id="WP_090415869.1">
    <property type="nucleotide sequence ID" value="NZ_FNOY01000109.1"/>
</dbReference>
<keyword evidence="2" id="KW-0677">Repeat</keyword>
<dbReference type="Proteomes" id="UP000198640">
    <property type="component" value="Unassembled WGS sequence"/>
</dbReference>
<sequence length="704" mass="79545">MKHNRIIHSGHNCWRVADATKVSILVDGEDYFRALHEVMQRARHAIYILAWDMDSRVRLLREEQPTQLPTELGELINTLLKQRPGLEVYILNWDWAMLYALEREWIPIYWSGWKKQSRLHYELDAHCPFGGSQHQKLVIIDDKIAFCGGIDLGKHRWDSSAHAPKDSRRIDPNNKAYPPFHDMQMLVEGEAAKALAELARARWLQATGEQLSAAPISDANNLWPEHVEALFSQVKVAIARTVPAFNNTPEKREVESLYIDSISAAKRLIYIENQYFTAGKIAKILASRLTEPDGPEVVLVQPLRTGGWLEQHTMDVLRYRVTQKLRDADQHNRLRICYPRHQALGEAYIGLHSKLMIVDDDFLRIGSANLSNRSMGLDSECDLAIEADNTAQQEAIRAFRSRLLSEHFDLSEGELKSELARQGSLLKLIDTRQNFPRTLSILDCKVEELTEEILPDSDYIDPERPTEMDALAEEFIPVEESKSIRKQLITTVMVLSTAVFTAGLWKWSVLGDWIALQREVIDVSQPLSLFVTTLGFALAGLLAVPVTLLVILVAVFFDFWPGIFYTISGALLSTLMGYAAGYFLGRKTVTQLAGHRLNRLSRQLIKNGLMAVIRVRLVPVAPFAIINLVAGATHLYLKNLILGTLLGMLPGILIIFLFVELLVSAIDNPEPDAIISFVIFVGSIALVLFMLKKRLDKDFSDNSR</sequence>
<dbReference type="GO" id="GO:0009395">
    <property type="term" value="P:phospholipid catabolic process"/>
    <property type="evidence" value="ECO:0007669"/>
    <property type="project" value="TreeGrafter"/>
</dbReference>
<keyword evidence="5" id="KW-0812">Transmembrane</keyword>
<name>A0A1H3PS05_9PROT</name>
<feature type="transmembrane region" description="Helical" evidence="5">
    <location>
        <begin position="673"/>
        <end position="691"/>
    </location>
</feature>
<protein>
    <submittedName>
        <fullName evidence="7">Phosphatidylserine/phosphatidylglycerophosphate/cardiolipin synthase</fullName>
    </submittedName>
</protein>
<feature type="transmembrane region" description="Helical" evidence="5">
    <location>
        <begin position="527"/>
        <end position="556"/>
    </location>
</feature>
<evidence type="ECO:0000313" key="8">
    <source>
        <dbReference type="Proteomes" id="UP000198640"/>
    </source>
</evidence>
<feature type="transmembrane region" description="Helical" evidence="5">
    <location>
        <begin position="604"/>
        <end position="628"/>
    </location>
</feature>
<organism evidence="7 8">
    <name type="scientific">Nitrosomonas halophila</name>
    <dbReference type="NCBI Taxonomy" id="44576"/>
    <lineage>
        <taxon>Bacteria</taxon>
        <taxon>Pseudomonadati</taxon>
        <taxon>Pseudomonadota</taxon>
        <taxon>Betaproteobacteria</taxon>
        <taxon>Nitrosomonadales</taxon>
        <taxon>Nitrosomonadaceae</taxon>
        <taxon>Nitrosomonas</taxon>
    </lineage>
</organism>